<dbReference type="InterPro" id="IPR006603">
    <property type="entry name" value="PQ-loop_rpt"/>
</dbReference>
<evidence type="ECO:0000256" key="2">
    <source>
        <dbReference type="ARBA" id="ARBA00022448"/>
    </source>
</evidence>
<dbReference type="GO" id="GO:0012505">
    <property type="term" value="C:endomembrane system"/>
    <property type="evidence" value="ECO:0007669"/>
    <property type="project" value="UniProtKB-SubCell"/>
</dbReference>
<feature type="transmembrane region" description="Helical" evidence="7">
    <location>
        <begin position="228"/>
        <end position="249"/>
    </location>
</feature>
<organism evidence="8">
    <name type="scientific">Blastobotrys adeninivorans</name>
    <name type="common">Yeast</name>
    <name type="synonym">Arxula adeninivorans</name>
    <dbReference type="NCBI Taxonomy" id="409370"/>
    <lineage>
        <taxon>Eukaryota</taxon>
        <taxon>Fungi</taxon>
        <taxon>Dikarya</taxon>
        <taxon>Ascomycota</taxon>
        <taxon>Saccharomycotina</taxon>
        <taxon>Dipodascomycetes</taxon>
        <taxon>Dipodascales</taxon>
        <taxon>Trichomonascaceae</taxon>
        <taxon>Blastobotrys</taxon>
    </lineage>
</organism>
<protein>
    <submittedName>
        <fullName evidence="8">ARAD1C07480p</fullName>
    </submittedName>
</protein>
<dbReference type="GO" id="GO:0000324">
    <property type="term" value="C:fungal-type vacuole"/>
    <property type="evidence" value="ECO:0007669"/>
    <property type="project" value="TreeGrafter"/>
</dbReference>
<dbReference type="PhylomeDB" id="A0A060SZW5"/>
<keyword evidence="4" id="KW-0677">Repeat</keyword>
<reference evidence="8" key="1">
    <citation type="submission" date="2014-02" db="EMBL/GenBank/DDBJ databases">
        <authorList>
            <person name="Genoscope - CEA"/>
        </authorList>
    </citation>
    <scope>NUCLEOTIDE SEQUENCE</scope>
    <source>
        <strain evidence="8">LS3</strain>
    </source>
</reference>
<name>A0A060SZW5_BLAAD</name>
<gene>
    <name evidence="8" type="ORF">GNLVRS02_ARAD1C07480g</name>
</gene>
<proteinExistence type="predicted"/>
<keyword evidence="2" id="KW-0813">Transport</keyword>
<reference evidence="8" key="2">
    <citation type="submission" date="2014-06" db="EMBL/GenBank/DDBJ databases">
        <title>The complete genome of Blastobotrys (Arxula) adeninivorans LS3 - a yeast of biotechnological interest.</title>
        <authorList>
            <person name="Kunze G."/>
            <person name="Gaillardin C."/>
            <person name="Czernicka M."/>
            <person name="Durrens P."/>
            <person name="Martin T."/>
            <person name="Boer E."/>
            <person name="Gabaldon T."/>
            <person name="Cruz J."/>
            <person name="Talla E."/>
            <person name="Marck C."/>
            <person name="Goffeau A."/>
            <person name="Barbe V."/>
            <person name="Baret P."/>
            <person name="Baronian K."/>
            <person name="Beier S."/>
            <person name="Bleykasten C."/>
            <person name="Bode R."/>
            <person name="Casaregola S."/>
            <person name="Despons L."/>
            <person name="Fairhead C."/>
            <person name="Giersberg M."/>
            <person name="Gierski P."/>
            <person name="Hahnel U."/>
            <person name="Hartmann A."/>
            <person name="Jankowska D."/>
            <person name="Jubin C."/>
            <person name="Jung P."/>
            <person name="Lafontaine I."/>
            <person name="Leh-Louis V."/>
            <person name="Lemaire M."/>
            <person name="Marcet-Houben M."/>
            <person name="Mascher M."/>
            <person name="Morel G."/>
            <person name="Richard G.-F."/>
            <person name="Riechen J."/>
            <person name="Sacerdot C."/>
            <person name="Sarkar A."/>
            <person name="Savel G."/>
            <person name="Schacherer J."/>
            <person name="Sherman D."/>
            <person name="Straub M.-L."/>
            <person name="Stein N."/>
            <person name="Thierry A."/>
            <person name="Trautwein-Schult A."/>
            <person name="Westhof E."/>
            <person name="Worch S."/>
            <person name="Dujon B."/>
            <person name="Souciet J.-L."/>
            <person name="Wincker P."/>
            <person name="Scholz U."/>
            <person name="Neuveglise N."/>
        </authorList>
    </citation>
    <scope>NUCLEOTIDE SEQUENCE</scope>
    <source>
        <strain evidence="8">LS3</strain>
    </source>
</reference>
<keyword evidence="6 7" id="KW-0472">Membrane</keyword>
<evidence type="ECO:0000313" key="8">
    <source>
        <dbReference type="EMBL" id="CDP34223.1"/>
    </source>
</evidence>
<keyword evidence="5 7" id="KW-1133">Transmembrane helix</keyword>
<dbReference type="PANTHER" id="PTHR13131:SF5">
    <property type="entry name" value="CYSTINOSIN"/>
    <property type="match status" value="1"/>
</dbReference>
<dbReference type="PANTHER" id="PTHR13131">
    <property type="entry name" value="CYSTINOSIN"/>
    <property type="match status" value="1"/>
</dbReference>
<accession>A0A060SZW5</accession>
<dbReference type="AlphaFoldDB" id="A0A060SZW5"/>
<evidence type="ECO:0000256" key="6">
    <source>
        <dbReference type="ARBA" id="ARBA00023136"/>
    </source>
</evidence>
<feature type="transmembrane region" description="Helical" evidence="7">
    <location>
        <begin position="125"/>
        <end position="145"/>
    </location>
</feature>
<dbReference type="InterPro" id="IPR005282">
    <property type="entry name" value="LC_transporter"/>
</dbReference>
<comment type="subcellular location">
    <subcellularLocation>
        <location evidence="1">Endomembrane system</location>
        <topology evidence="1">Multi-pass membrane protein</topology>
    </subcellularLocation>
</comment>
<evidence type="ECO:0000256" key="4">
    <source>
        <dbReference type="ARBA" id="ARBA00022737"/>
    </source>
</evidence>
<feature type="transmembrane region" description="Helical" evidence="7">
    <location>
        <begin position="92"/>
        <end position="113"/>
    </location>
</feature>
<evidence type="ECO:0000256" key="7">
    <source>
        <dbReference type="SAM" id="Phobius"/>
    </source>
</evidence>
<evidence type="ECO:0000256" key="1">
    <source>
        <dbReference type="ARBA" id="ARBA00004127"/>
    </source>
</evidence>
<evidence type="ECO:0000256" key="5">
    <source>
        <dbReference type="ARBA" id="ARBA00022989"/>
    </source>
</evidence>
<dbReference type="GO" id="GO:0015184">
    <property type="term" value="F:L-cystine transmembrane transporter activity"/>
    <property type="evidence" value="ECO:0007669"/>
    <property type="project" value="TreeGrafter"/>
</dbReference>
<dbReference type="SMART" id="SM00679">
    <property type="entry name" value="CTNS"/>
    <property type="match status" value="2"/>
</dbReference>
<dbReference type="EMBL" id="HG937693">
    <property type="protein sequence ID" value="CDP34223.1"/>
    <property type="molecule type" value="Genomic_DNA"/>
</dbReference>
<keyword evidence="3 7" id="KW-0812">Transmembrane</keyword>
<dbReference type="Gene3D" id="1.20.1280.290">
    <property type="match status" value="2"/>
</dbReference>
<feature type="transmembrane region" description="Helical" evidence="7">
    <location>
        <begin position="39"/>
        <end position="61"/>
    </location>
</feature>
<sequence>MLTALSSALGWAYFLCWGSSLYPPILLNRRLKSVEGVSLDFALMNGLGYLTYTTSVCLLYYNGTVRAQYADRHKDGPDSSEPNYPLIRFNDVAYGVHGAILVSVLLFQIYGTSYTRGPRQRLGRFAKTLLAAMVCICILFSYHAWSVKDTPHPYQLVDVAMGLGNVKVVMSTAKYIPQIAHNHQRRTTKGWSMSSVHLDIAGGVLSLLQLVLDGYMRHDIKGIFNNSVKLALSLVTMLFNCIFMFQHYVLYGAPEQLPEVIALSTMEHQ</sequence>
<dbReference type="GO" id="GO:0005774">
    <property type="term" value="C:vacuolar membrane"/>
    <property type="evidence" value="ECO:0007669"/>
    <property type="project" value="TreeGrafter"/>
</dbReference>
<feature type="transmembrane region" description="Helical" evidence="7">
    <location>
        <begin position="6"/>
        <end position="27"/>
    </location>
</feature>
<evidence type="ECO:0000256" key="3">
    <source>
        <dbReference type="ARBA" id="ARBA00022692"/>
    </source>
</evidence>
<dbReference type="Pfam" id="PF04193">
    <property type="entry name" value="PQ-loop"/>
    <property type="match status" value="2"/>
</dbReference>